<comment type="caution">
    <text evidence="1">The sequence shown here is derived from an EMBL/GenBank/DDBJ whole genome shotgun (WGS) entry which is preliminary data.</text>
</comment>
<protein>
    <submittedName>
        <fullName evidence="1">Uncharacterized protein</fullName>
    </submittedName>
</protein>
<accession>A0ACC0XVY4</accession>
<keyword evidence="2" id="KW-1185">Reference proteome</keyword>
<sequence>METFYNSRGSATTDVIPLTGPSKPSNSVEVRPFTFEVFNTLDPENPVDFCIQ</sequence>
<dbReference type="Proteomes" id="UP001163603">
    <property type="component" value="Chromosome 10"/>
</dbReference>
<organism evidence="1 2">
    <name type="scientific">Pistacia integerrima</name>
    <dbReference type="NCBI Taxonomy" id="434235"/>
    <lineage>
        <taxon>Eukaryota</taxon>
        <taxon>Viridiplantae</taxon>
        <taxon>Streptophyta</taxon>
        <taxon>Embryophyta</taxon>
        <taxon>Tracheophyta</taxon>
        <taxon>Spermatophyta</taxon>
        <taxon>Magnoliopsida</taxon>
        <taxon>eudicotyledons</taxon>
        <taxon>Gunneridae</taxon>
        <taxon>Pentapetalae</taxon>
        <taxon>rosids</taxon>
        <taxon>malvids</taxon>
        <taxon>Sapindales</taxon>
        <taxon>Anacardiaceae</taxon>
        <taxon>Pistacia</taxon>
    </lineage>
</organism>
<gene>
    <name evidence="1" type="ORF">Pint_06730</name>
</gene>
<name>A0ACC0XVY4_9ROSI</name>
<reference evidence="2" key="1">
    <citation type="journal article" date="2023" name="G3 (Bethesda)">
        <title>Genome assembly and association tests identify interacting loci associated with vigor, precocity, and sex in interspecific pistachio rootstocks.</title>
        <authorList>
            <person name="Palmer W."/>
            <person name="Jacygrad E."/>
            <person name="Sagayaradj S."/>
            <person name="Cavanaugh K."/>
            <person name="Han R."/>
            <person name="Bertier L."/>
            <person name="Beede B."/>
            <person name="Kafkas S."/>
            <person name="Golino D."/>
            <person name="Preece J."/>
            <person name="Michelmore R."/>
        </authorList>
    </citation>
    <scope>NUCLEOTIDE SEQUENCE [LARGE SCALE GENOMIC DNA]</scope>
</reference>
<dbReference type="EMBL" id="CM047745">
    <property type="protein sequence ID" value="KAJ0025379.1"/>
    <property type="molecule type" value="Genomic_DNA"/>
</dbReference>
<evidence type="ECO:0000313" key="2">
    <source>
        <dbReference type="Proteomes" id="UP001163603"/>
    </source>
</evidence>
<evidence type="ECO:0000313" key="1">
    <source>
        <dbReference type="EMBL" id="KAJ0025379.1"/>
    </source>
</evidence>
<proteinExistence type="predicted"/>